<dbReference type="EMBL" id="JACWUN010000015">
    <property type="protein sequence ID" value="MBD1401456.1"/>
    <property type="molecule type" value="Genomic_DNA"/>
</dbReference>
<feature type="binding site" evidence="1">
    <location>
        <position position="35"/>
    </location>
    <ligand>
        <name>Mg(2+)</name>
        <dbReference type="ChEBI" id="CHEBI:18420"/>
        <label>1</label>
    </ligand>
</feature>
<dbReference type="Gene3D" id="1.10.4080.10">
    <property type="entry name" value="ADP-ribosylation/Crystallin J1"/>
    <property type="match status" value="1"/>
</dbReference>
<proteinExistence type="predicted"/>
<accession>A0A8J6QQR6</accession>
<feature type="binding site" evidence="1">
    <location>
        <position position="208"/>
    </location>
    <ligand>
        <name>Mg(2+)</name>
        <dbReference type="ChEBI" id="CHEBI:18420"/>
        <label>1</label>
    </ligand>
</feature>
<evidence type="ECO:0000256" key="1">
    <source>
        <dbReference type="PIRSR" id="PIRSR605502-1"/>
    </source>
</evidence>
<name>A0A8J6QQR6_9BACT</name>
<sequence>MLGALLGDMVGSRFEWHNYKGKDFELCHADCRATDDSVLTIATAQALLDHIPFGAVYRCWYRRYPHAGYGGGFAAWAQGDSATGYNSFGNGSAMRVAPVGWYGNTLDEVMRLARQSALPTHNHPEGIKGAQAVAAAIFLARRGESKQQLKSWIEKTFSYDLAMTPDDIRPDYTFDVTCQGSVPQALVCFLHSSDVEDAIRTAVSIGGDSDTIACISGSIAEAFYGGVPGDLVPWCISKLDQSQRQVMERFQRKVIGSA</sequence>
<reference evidence="2" key="1">
    <citation type="submission" date="2020-09" db="EMBL/GenBank/DDBJ databases">
        <title>Pelobacter alkaliphilus sp. nov., a novel anaerobic arsenate-reducing bacterium from terrestrial mud volcano.</title>
        <authorList>
            <person name="Khomyakova M.A."/>
            <person name="Merkel A.Y."/>
            <person name="Slobodkin A.I."/>
        </authorList>
    </citation>
    <scope>NUCLEOTIDE SEQUENCE</scope>
    <source>
        <strain evidence="2">M08fum</strain>
    </source>
</reference>
<evidence type="ECO:0000313" key="3">
    <source>
        <dbReference type="Proteomes" id="UP000632828"/>
    </source>
</evidence>
<organism evidence="2 3">
    <name type="scientific">Pelovirga terrestris</name>
    <dbReference type="NCBI Taxonomy" id="2771352"/>
    <lineage>
        <taxon>Bacteria</taxon>
        <taxon>Pseudomonadati</taxon>
        <taxon>Thermodesulfobacteriota</taxon>
        <taxon>Desulfuromonadia</taxon>
        <taxon>Geobacterales</taxon>
        <taxon>Geobacteraceae</taxon>
        <taxon>Pelovirga</taxon>
    </lineage>
</organism>
<keyword evidence="1" id="KW-0460">Magnesium</keyword>
<keyword evidence="1" id="KW-0479">Metal-binding</keyword>
<comment type="cofactor">
    <cofactor evidence="1">
        <name>Mg(2+)</name>
        <dbReference type="ChEBI" id="CHEBI:18420"/>
    </cofactor>
    <text evidence="1">Binds 2 magnesium ions per subunit.</text>
</comment>
<dbReference type="PANTHER" id="PTHR16222:SF12">
    <property type="entry name" value="ADP-RIBOSYLGLYCOHYDROLASE-RELATED"/>
    <property type="match status" value="1"/>
</dbReference>
<dbReference type="InterPro" id="IPR036705">
    <property type="entry name" value="Ribosyl_crysJ1_sf"/>
</dbReference>
<comment type="caution">
    <text evidence="2">The sequence shown here is derived from an EMBL/GenBank/DDBJ whole genome shotgun (WGS) entry which is preliminary data.</text>
</comment>
<dbReference type="AlphaFoldDB" id="A0A8J6QQR6"/>
<keyword evidence="3" id="KW-1185">Reference proteome</keyword>
<dbReference type="RefSeq" id="WP_191157083.1">
    <property type="nucleotide sequence ID" value="NZ_JACWUN010000015.1"/>
</dbReference>
<feature type="binding site" evidence="1">
    <location>
        <position position="211"/>
    </location>
    <ligand>
        <name>Mg(2+)</name>
        <dbReference type="ChEBI" id="CHEBI:18420"/>
        <label>1</label>
    </ligand>
</feature>
<dbReference type="SUPFAM" id="SSF101478">
    <property type="entry name" value="ADP-ribosylglycohydrolase"/>
    <property type="match status" value="1"/>
</dbReference>
<feature type="binding site" evidence="1">
    <location>
        <position position="34"/>
    </location>
    <ligand>
        <name>Mg(2+)</name>
        <dbReference type="ChEBI" id="CHEBI:18420"/>
        <label>1</label>
    </ligand>
</feature>
<feature type="binding site" evidence="1">
    <location>
        <position position="210"/>
    </location>
    <ligand>
        <name>Mg(2+)</name>
        <dbReference type="ChEBI" id="CHEBI:18420"/>
        <label>1</label>
    </ligand>
</feature>
<dbReference type="Proteomes" id="UP000632828">
    <property type="component" value="Unassembled WGS sequence"/>
</dbReference>
<dbReference type="Pfam" id="PF03747">
    <property type="entry name" value="ADP_ribosyl_GH"/>
    <property type="match status" value="1"/>
</dbReference>
<dbReference type="PANTHER" id="PTHR16222">
    <property type="entry name" value="ADP-RIBOSYLGLYCOHYDROLASE"/>
    <property type="match status" value="1"/>
</dbReference>
<feature type="binding site" evidence="1">
    <location>
        <position position="36"/>
    </location>
    <ligand>
        <name>Mg(2+)</name>
        <dbReference type="ChEBI" id="CHEBI:18420"/>
        <label>1</label>
    </ligand>
</feature>
<dbReference type="InterPro" id="IPR005502">
    <property type="entry name" value="Ribosyl_crysJ1"/>
</dbReference>
<dbReference type="GO" id="GO:0046872">
    <property type="term" value="F:metal ion binding"/>
    <property type="evidence" value="ECO:0007669"/>
    <property type="project" value="UniProtKB-KW"/>
</dbReference>
<evidence type="ECO:0000313" key="2">
    <source>
        <dbReference type="EMBL" id="MBD1401456.1"/>
    </source>
</evidence>
<protein>
    <submittedName>
        <fullName evidence="2">ADP-ribosylglycohydrolase family protein</fullName>
    </submittedName>
</protein>
<gene>
    <name evidence="2" type="ORF">ICT70_12350</name>
</gene>
<dbReference type="InterPro" id="IPR050792">
    <property type="entry name" value="ADP-ribosylglycohydrolase"/>
</dbReference>